<evidence type="ECO:0000259" key="10">
    <source>
        <dbReference type="PROSITE" id="PS51184"/>
    </source>
</evidence>
<accession>A0A813TIL1</accession>
<name>A0A813TIL1_9BILA</name>
<evidence type="ECO:0000313" key="12">
    <source>
        <dbReference type="EMBL" id="CAF3595875.1"/>
    </source>
</evidence>
<keyword evidence="3" id="KW-0156">Chromatin regulator</keyword>
<gene>
    <name evidence="11" type="ORF">GPM918_LOCUS3991</name>
    <name evidence="12" type="ORF">SRO942_LOCUS3991</name>
</gene>
<feature type="domain" description="JmjC" evidence="10">
    <location>
        <begin position="158"/>
        <end position="336"/>
    </location>
</feature>
<comment type="subcellular location">
    <subcellularLocation>
        <location evidence="1">Nucleus</location>
    </subcellularLocation>
</comment>
<evidence type="ECO:0000256" key="5">
    <source>
        <dbReference type="ARBA" id="ARBA00023002"/>
    </source>
</evidence>
<dbReference type="InterPro" id="IPR041070">
    <property type="entry name" value="JHD"/>
</dbReference>
<evidence type="ECO:0000256" key="1">
    <source>
        <dbReference type="ARBA" id="ARBA00004123"/>
    </source>
</evidence>
<evidence type="ECO:0000313" key="11">
    <source>
        <dbReference type="EMBL" id="CAF0810262.1"/>
    </source>
</evidence>
<evidence type="ECO:0000256" key="7">
    <source>
        <dbReference type="ARBA" id="ARBA00023015"/>
    </source>
</evidence>
<evidence type="ECO:0000256" key="3">
    <source>
        <dbReference type="ARBA" id="ARBA00022853"/>
    </source>
</evidence>
<dbReference type="SUPFAM" id="SSF51197">
    <property type="entry name" value="Clavaminate synthase-like"/>
    <property type="match status" value="1"/>
</dbReference>
<dbReference type="AlphaFoldDB" id="A0A813TIL1"/>
<keyword evidence="13" id="KW-1185">Reference proteome</keyword>
<comment type="caution">
    <text evidence="11">The sequence shown here is derived from an EMBL/GenBank/DDBJ whole genome shotgun (WGS) entry which is preliminary data.</text>
</comment>
<keyword evidence="6" id="KW-0408">Iron</keyword>
<organism evidence="11 13">
    <name type="scientific">Didymodactylos carnosus</name>
    <dbReference type="NCBI Taxonomy" id="1234261"/>
    <lineage>
        <taxon>Eukaryota</taxon>
        <taxon>Metazoa</taxon>
        <taxon>Spiralia</taxon>
        <taxon>Gnathifera</taxon>
        <taxon>Rotifera</taxon>
        <taxon>Eurotatoria</taxon>
        <taxon>Bdelloidea</taxon>
        <taxon>Philodinida</taxon>
        <taxon>Philodinidae</taxon>
        <taxon>Didymodactylos</taxon>
    </lineage>
</organism>
<protein>
    <recommendedName>
        <fullName evidence="10">JmjC domain-containing protein</fullName>
    </recommendedName>
</protein>
<reference evidence="11" key="1">
    <citation type="submission" date="2021-02" db="EMBL/GenBank/DDBJ databases">
        <authorList>
            <person name="Nowell W R."/>
        </authorList>
    </citation>
    <scope>NUCLEOTIDE SEQUENCE</scope>
</reference>
<dbReference type="Gene3D" id="2.60.120.650">
    <property type="entry name" value="Cupin"/>
    <property type="match status" value="1"/>
</dbReference>
<evidence type="ECO:0000256" key="8">
    <source>
        <dbReference type="ARBA" id="ARBA00023163"/>
    </source>
</evidence>
<evidence type="ECO:0000313" key="13">
    <source>
        <dbReference type="Proteomes" id="UP000663829"/>
    </source>
</evidence>
<dbReference type="EMBL" id="CAJOBC010000516">
    <property type="protein sequence ID" value="CAF3595875.1"/>
    <property type="molecule type" value="Genomic_DNA"/>
</dbReference>
<proteinExistence type="predicted"/>
<sequence>MEMVCSRKKKKTNFVAFQTCLTTRSRVPKTYTDDVVCTDVFEDVQKWSIEQKLSSIDNYKGKFVEELTSDEFNLSYIQRTGFVNPVIIKNHRGLGLRMPSENFSLNDVRSCVGSQRVIDVMDVETQEPLTMTMKEWCTYYSDETAKSNRLLNVISLEFSHTKLENYVESPELVRVRQMDWISTAWPSYWLEVQEYQNDLKHMYYPKTRKYALMSVKGCFTDFHIDMEGRKTLLRGSSVWYHVLKGKKFFWLIPPTDQHLRLYEEWTLSGRQNEYFFADLCCLDECQLIILEPGWTFFLPSGWIHGVYTPEDSLVFGGNFLNSYRIPMQIKIWNMERKIRVPEKYRYPYFLESMWYVIERYVHCLTGVTHIEDDCLEHATQESTTSEISVTTSPGIYDPLFLLLHFLLMDD</sequence>
<dbReference type="PROSITE" id="PS51184">
    <property type="entry name" value="JMJC"/>
    <property type="match status" value="1"/>
</dbReference>
<dbReference type="GO" id="GO:0005634">
    <property type="term" value="C:nucleus"/>
    <property type="evidence" value="ECO:0007669"/>
    <property type="project" value="UniProtKB-SubCell"/>
</dbReference>
<dbReference type="InterPro" id="IPR050690">
    <property type="entry name" value="JHDM1_Histone_Demethylase"/>
</dbReference>
<evidence type="ECO:0000256" key="2">
    <source>
        <dbReference type="ARBA" id="ARBA00022723"/>
    </source>
</evidence>
<evidence type="ECO:0000256" key="6">
    <source>
        <dbReference type="ARBA" id="ARBA00023004"/>
    </source>
</evidence>
<dbReference type="GO" id="GO:0046872">
    <property type="term" value="F:metal ion binding"/>
    <property type="evidence" value="ECO:0007669"/>
    <property type="project" value="UniProtKB-KW"/>
</dbReference>
<dbReference type="OrthoDB" id="5876800at2759"/>
<keyword evidence="2" id="KW-0479">Metal-binding</keyword>
<dbReference type="Pfam" id="PF17811">
    <property type="entry name" value="JHD"/>
    <property type="match status" value="1"/>
</dbReference>
<keyword evidence="5" id="KW-0560">Oxidoreductase</keyword>
<keyword evidence="7" id="KW-0805">Transcription regulation</keyword>
<dbReference type="SMART" id="SM00558">
    <property type="entry name" value="JmjC"/>
    <property type="match status" value="1"/>
</dbReference>
<dbReference type="Proteomes" id="UP000681722">
    <property type="component" value="Unassembled WGS sequence"/>
</dbReference>
<dbReference type="Gene3D" id="1.20.58.1360">
    <property type="match status" value="1"/>
</dbReference>
<evidence type="ECO:0000256" key="9">
    <source>
        <dbReference type="ARBA" id="ARBA00023242"/>
    </source>
</evidence>
<dbReference type="GO" id="GO:0051213">
    <property type="term" value="F:dioxygenase activity"/>
    <property type="evidence" value="ECO:0007669"/>
    <property type="project" value="UniProtKB-KW"/>
</dbReference>
<keyword evidence="4" id="KW-0223">Dioxygenase</keyword>
<keyword evidence="9" id="KW-0539">Nucleus</keyword>
<keyword evidence="8" id="KW-0804">Transcription</keyword>
<dbReference type="Proteomes" id="UP000663829">
    <property type="component" value="Unassembled WGS sequence"/>
</dbReference>
<dbReference type="InterPro" id="IPR003347">
    <property type="entry name" value="JmjC_dom"/>
</dbReference>
<evidence type="ECO:0000256" key="4">
    <source>
        <dbReference type="ARBA" id="ARBA00022964"/>
    </source>
</evidence>
<dbReference type="GO" id="GO:0006325">
    <property type="term" value="P:chromatin organization"/>
    <property type="evidence" value="ECO:0007669"/>
    <property type="project" value="UniProtKB-KW"/>
</dbReference>
<dbReference type="EMBL" id="CAJNOQ010000516">
    <property type="protein sequence ID" value="CAF0810262.1"/>
    <property type="molecule type" value="Genomic_DNA"/>
</dbReference>
<dbReference type="PANTHER" id="PTHR23123">
    <property type="entry name" value="PHD/F-BOX CONTAINING PROTEIN"/>
    <property type="match status" value="1"/>
</dbReference>